<evidence type="ECO:0000313" key="4">
    <source>
        <dbReference type="Proteomes" id="UP000887116"/>
    </source>
</evidence>
<feature type="transmembrane region" description="Helical" evidence="2">
    <location>
        <begin position="25"/>
        <end position="45"/>
    </location>
</feature>
<sequence length="93" mass="10323">MSFDSPAVTILSKSPPPSRAHDGHYHLRVHFICISFAFTVIQAISRPNANYCYNLGNAVEIICCEAVITILAIHYGIPGYSLSESDRIKWEIA</sequence>
<comment type="caution">
    <text evidence="3">The sequence shown here is derived from an EMBL/GenBank/DDBJ whole genome shotgun (WGS) entry which is preliminary data.</text>
</comment>
<gene>
    <name evidence="3" type="ORF">TNCT_199841</name>
</gene>
<keyword evidence="2" id="KW-1133">Transmembrane helix</keyword>
<keyword evidence="4" id="KW-1185">Reference proteome</keyword>
<evidence type="ECO:0000256" key="2">
    <source>
        <dbReference type="SAM" id="Phobius"/>
    </source>
</evidence>
<reference evidence="3" key="1">
    <citation type="submission" date="2020-07" db="EMBL/GenBank/DDBJ databases">
        <title>Multicomponent nature underlies the extraordinary mechanical properties of spider dragline silk.</title>
        <authorList>
            <person name="Kono N."/>
            <person name="Nakamura H."/>
            <person name="Mori M."/>
            <person name="Yoshida Y."/>
            <person name="Ohtoshi R."/>
            <person name="Malay A.D."/>
            <person name="Moran D.A.P."/>
            <person name="Tomita M."/>
            <person name="Numata K."/>
            <person name="Arakawa K."/>
        </authorList>
    </citation>
    <scope>NUCLEOTIDE SEQUENCE</scope>
</reference>
<organism evidence="3 4">
    <name type="scientific">Trichonephila clavata</name>
    <name type="common">Joro spider</name>
    <name type="synonym">Nephila clavata</name>
    <dbReference type="NCBI Taxonomy" id="2740835"/>
    <lineage>
        <taxon>Eukaryota</taxon>
        <taxon>Metazoa</taxon>
        <taxon>Ecdysozoa</taxon>
        <taxon>Arthropoda</taxon>
        <taxon>Chelicerata</taxon>
        <taxon>Arachnida</taxon>
        <taxon>Araneae</taxon>
        <taxon>Araneomorphae</taxon>
        <taxon>Entelegynae</taxon>
        <taxon>Araneoidea</taxon>
        <taxon>Nephilidae</taxon>
        <taxon>Trichonephila</taxon>
    </lineage>
</organism>
<dbReference type="EMBL" id="BMAO01016598">
    <property type="protein sequence ID" value="GFR09866.1"/>
    <property type="molecule type" value="Genomic_DNA"/>
</dbReference>
<dbReference type="OrthoDB" id="10344718at2759"/>
<proteinExistence type="predicted"/>
<evidence type="ECO:0000256" key="1">
    <source>
        <dbReference type="SAM" id="MobiDB-lite"/>
    </source>
</evidence>
<feature type="transmembrane region" description="Helical" evidence="2">
    <location>
        <begin position="57"/>
        <end position="77"/>
    </location>
</feature>
<evidence type="ECO:0000313" key="3">
    <source>
        <dbReference type="EMBL" id="GFR09866.1"/>
    </source>
</evidence>
<accession>A0A8X6LGE7</accession>
<dbReference type="AlphaFoldDB" id="A0A8X6LGE7"/>
<protein>
    <submittedName>
        <fullName evidence="3">Uncharacterized protein</fullName>
    </submittedName>
</protein>
<name>A0A8X6LGE7_TRICU</name>
<feature type="region of interest" description="Disordered" evidence="1">
    <location>
        <begin position="1"/>
        <end position="20"/>
    </location>
</feature>
<keyword evidence="2" id="KW-0472">Membrane</keyword>
<keyword evidence="2" id="KW-0812">Transmembrane</keyword>
<dbReference type="Proteomes" id="UP000887116">
    <property type="component" value="Unassembled WGS sequence"/>
</dbReference>